<dbReference type="GeneID" id="20236221"/>
<keyword evidence="5 11" id="KW-0732">Signal</keyword>
<evidence type="ECO:0000256" key="11">
    <source>
        <dbReference type="SAM" id="SignalP"/>
    </source>
</evidence>
<dbReference type="InterPro" id="IPR000483">
    <property type="entry name" value="Cys-rich_flank_reg_C"/>
</dbReference>
<name>V4BKF7_LOTGI</name>
<keyword evidence="4 10" id="KW-0812">Transmembrane</keyword>
<dbReference type="AlphaFoldDB" id="V4BKF7"/>
<comment type="subcellular location">
    <subcellularLocation>
        <location evidence="1">Membrane</location>
        <topology evidence="1">Single-pass type I membrane protein</topology>
    </subcellularLocation>
</comment>
<feature type="chain" id="PRO_5004717075" description="TIR domain-containing protein" evidence="11">
    <location>
        <begin position="22"/>
        <end position="677"/>
    </location>
</feature>
<comment type="similarity">
    <text evidence="2">Belongs to the Toll-like receptor family.</text>
</comment>
<keyword evidence="3" id="KW-0433">Leucine-rich repeat</keyword>
<dbReference type="PANTHER" id="PTHR24366">
    <property type="entry name" value="IG(IMMUNOGLOBULIN) AND LRR(LEUCINE RICH REPEAT) DOMAINS"/>
    <property type="match status" value="1"/>
</dbReference>
<evidence type="ECO:0000256" key="6">
    <source>
        <dbReference type="ARBA" id="ARBA00022737"/>
    </source>
</evidence>
<evidence type="ECO:0000256" key="3">
    <source>
        <dbReference type="ARBA" id="ARBA00022614"/>
    </source>
</evidence>
<dbReference type="Proteomes" id="UP000030746">
    <property type="component" value="Unassembled WGS sequence"/>
</dbReference>
<evidence type="ECO:0000313" key="13">
    <source>
        <dbReference type="EMBL" id="ESO89059.1"/>
    </source>
</evidence>
<dbReference type="HOGENOM" id="CLU_387474_0_0_1"/>
<feature type="signal peptide" evidence="11">
    <location>
        <begin position="1"/>
        <end position="21"/>
    </location>
</feature>
<dbReference type="InterPro" id="IPR032675">
    <property type="entry name" value="LRR_dom_sf"/>
</dbReference>
<evidence type="ECO:0000256" key="5">
    <source>
        <dbReference type="ARBA" id="ARBA00022729"/>
    </source>
</evidence>
<dbReference type="InterPro" id="IPR000157">
    <property type="entry name" value="TIR_dom"/>
</dbReference>
<dbReference type="Pfam" id="PF13855">
    <property type="entry name" value="LRR_8"/>
    <property type="match status" value="2"/>
</dbReference>
<evidence type="ECO:0000256" key="1">
    <source>
        <dbReference type="ARBA" id="ARBA00004479"/>
    </source>
</evidence>
<keyword evidence="7 10" id="KW-1133">Transmembrane helix</keyword>
<evidence type="ECO:0000313" key="14">
    <source>
        <dbReference type="Proteomes" id="UP000030746"/>
    </source>
</evidence>
<sequence length="677" mass="79183">MSYCYGLRILLISILISMLAADYPYCGNDCSTNPCSCCIYDTSGLIELSLDVNCQEPNRSRIIEPGINSNDDSYLIYQIDSCLTKLPENICEFPKIKSIVIKENKITEVPNLSCLSELVYLDLSYNKITTLKTGIFDSLTKLSVIRLQYNEIKTIEAGVFHMNLNSIKKVDLNNNKLTKLDVWSFFNITHKFCRFNVSYNQINQLINEKGRKIQTQTNDVHGPGFVDFRHNHLQIWIIEVMKSLGFPTARKLGYFLLWGFDFRDNPWICDCVLYDIMSIVKNFKTLISRNYFQVYCSEPRVELFFDMELEEFVCNVTERCPPGCLCQDQPAFKRFFIDCQNSGLNELPVHLPRRKNLHLNFNNNSINRLDNRKYLKSVEHLDLSDNNITFISPQSIDNLNSLDYLNLNNNSIEYLPENIQKLRLSKLDIDNNVFICNCSNVWMSKWLKSKEFIKDGSNITCTVENNRDIVIQDMNIDILDCRPIIISKIIIIPIIVSLVIVIIIIVICIYLRYELLTIYYLKFKFRRHVLDEFKYDVYISCDEERDEDRIWIQENILQLFDNLGLKCYISFRDGMGGEITVDKNITTIHNSRIVLVLASDTYITNSKNMIEFNEIYHQTISNKNRELILIKRGLFQSSKIKNGYIRSLFRLKLYLYSNDENLTKKMIKSMNLKFLNL</sequence>
<dbReference type="RefSeq" id="XP_009060103.1">
    <property type="nucleotide sequence ID" value="XM_009061855.1"/>
</dbReference>
<evidence type="ECO:0000256" key="8">
    <source>
        <dbReference type="ARBA" id="ARBA00023136"/>
    </source>
</evidence>
<dbReference type="OMA" id="TENEMIC"/>
<dbReference type="KEGG" id="lgi:LOTGIDRAFT_154137"/>
<gene>
    <name evidence="13" type="ORF">LOTGIDRAFT_154137</name>
</gene>
<keyword evidence="9" id="KW-0675">Receptor</keyword>
<dbReference type="EMBL" id="KB202619">
    <property type="protein sequence ID" value="ESO89059.1"/>
    <property type="molecule type" value="Genomic_DNA"/>
</dbReference>
<organism evidence="13 14">
    <name type="scientific">Lottia gigantea</name>
    <name type="common">Giant owl limpet</name>
    <dbReference type="NCBI Taxonomy" id="225164"/>
    <lineage>
        <taxon>Eukaryota</taxon>
        <taxon>Metazoa</taxon>
        <taxon>Spiralia</taxon>
        <taxon>Lophotrochozoa</taxon>
        <taxon>Mollusca</taxon>
        <taxon>Gastropoda</taxon>
        <taxon>Patellogastropoda</taxon>
        <taxon>Lottioidea</taxon>
        <taxon>Lottiidae</taxon>
        <taxon>Lottia</taxon>
    </lineage>
</organism>
<dbReference type="SMART" id="SM00369">
    <property type="entry name" value="LRR_TYP"/>
    <property type="match status" value="5"/>
</dbReference>
<keyword evidence="8 10" id="KW-0472">Membrane</keyword>
<dbReference type="InterPro" id="IPR003591">
    <property type="entry name" value="Leu-rich_rpt_typical-subtyp"/>
</dbReference>
<evidence type="ECO:0000256" key="9">
    <source>
        <dbReference type="ARBA" id="ARBA00023170"/>
    </source>
</evidence>
<evidence type="ECO:0000256" key="2">
    <source>
        <dbReference type="ARBA" id="ARBA00009634"/>
    </source>
</evidence>
<dbReference type="SMART" id="SM00082">
    <property type="entry name" value="LRRCT"/>
    <property type="match status" value="2"/>
</dbReference>
<feature type="transmembrane region" description="Helical" evidence="10">
    <location>
        <begin position="490"/>
        <end position="513"/>
    </location>
</feature>
<evidence type="ECO:0000256" key="10">
    <source>
        <dbReference type="SAM" id="Phobius"/>
    </source>
</evidence>
<dbReference type="SUPFAM" id="SSF52200">
    <property type="entry name" value="Toll/Interleukin receptor TIR domain"/>
    <property type="match status" value="1"/>
</dbReference>
<dbReference type="PROSITE" id="PS50104">
    <property type="entry name" value="TIR"/>
    <property type="match status" value="1"/>
</dbReference>
<dbReference type="PANTHER" id="PTHR24366:SF161">
    <property type="entry name" value="TIR DOMAIN-CONTAINING PROTEIN"/>
    <property type="match status" value="1"/>
</dbReference>
<dbReference type="SMART" id="SM00365">
    <property type="entry name" value="LRR_SD22"/>
    <property type="match status" value="2"/>
</dbReference>
<dbReference type="GO" id="GO:0016020">
    <property type="term" value="C:membrane"/>
    <property type="evidence" value="ECO:0007669"/>
    <property type="project" value="UniProtKB-SubCell"/>
</dbReference>
<proteinExistence type="inferred from homology"/>
<protein>
    <recommendedName>
        <fullName evidence="12">TIR domain-containing protein</fullName>
    </recommendedName>
</protein>
<evidence type="ECO:0000259" key="12">
    <source>
        <dbReference type="PROSITE" id="PS50104"/>
    </source>
</evidence>
<accession>V4BKF7</accession>
<reference evidence="13 14" key="1">
    <citation type="journal article" date="2013" name="Nature">
        <title>Insights into bilaterian evolution from three spiralian genomes.</title>
        <authorList>
            <person name="Simakov O."/>
            <person name="Marletaz F."/>
            <person name="Cho S.J."/>
            <person name="Edsinger-Gonzales E."/>
            <person name="Havlak P."/>
            <person name="Hellsten U."/>
            <person name="Kuo D.H."/>
            <person name="Larsson T."/>
            <person name="Lv J."/>
            <person name="Arendt D."/>
            <person name="Savage R."/>
            <person name="Osoegawa K."/>
            <person name="de Jong P."/>
            <person name="Grimwood J."/>
            <person name="Chapman J.A."/>
            <person name="Shapiro H."/>
            <person name="Aerts A."/>
            <person name="Otillar R.P."/>
            <person name="Terry A.Y."/>
            <person name="Boore J.L."/>
            <person name="Grigoriev I.V."/>
            <person name="Lindberg D.R."/>
            <person name="Seaver E.C."/>
            <person name="Weisblat D.A."/>
            <person name="Putnam N.H."/>
            <person name="Rokhsar D.S."/>
        </authorList>
    </citation>
    <scope>NUCLEOTIDE SEQUENCE [LARGE SCALE GENOMIC DNA]</scope>
</reference>
<dbReference type="Pfam" id="PF01582">
    <property type="entry name" value="TIR"/>
    <property type="match status" value="1"/>
</dbReference>
<dbReference type="Gene3D" id="3.80.10.10">
    <property type="entry name" value="Ribonuclease Inhibitor"/>
    <property type="match status" value="2"/>
</dbReference>
<dbReference type="GO" id="GO:0007165">
    <property type="term" value="P:signal transduction"/>
    <property type="evidence" value="ECO:0007669"/>
    <property type="project" value="InterPro"/>
</dbReference>
<dbReference type="PROSITE" id="PS51450">
    <property type="entry name" value="LRR"/>
    <property type="match status" value="2"/>
</dbReference>
<evidence type="ECO:0000256" key="7">
    <source>
        <dbReference type="ARBA" id="ARBA00022989"/>
    </source>
</evidence>
<dbReference type="OrthoDB" id="6044702at2759"/>
<dbReference type="InterPro" id="IPR001611">
    <property type="entry name" value="Leu-rich_rpt"/>
</dbReference>
<dbReference type="SUPFAM" id="SSF52058">
    <property type="entry name" value="L domain-like"/>
    <property type="match status" value="1"/>
</dbReference>
<feature type="domain" description="TIR" evidence="12">
    <location>
        <begin position="533"/>
        <end position="677"/>
    </location>
</feature>
<dbReference type="CTD" id="20236221"/>
<dbReference type="STRING" id="225164.V4BKF7"/>
<keyword evidence="14" id="KW-1185">Reference proteome</keyword>
<dbReference type="InterPro" id="IPR035897">
    <property type="entry name" value="Toll_tir_struct_dom_sf"/>
</dbReference>
<dbReference type="Gene3D" id="3.40.50.10140">
    <property type="entry name" value="Toll/interleukin-1 receptor homology (TIR) domain"/>
    <property type="match status" value="1"/>
</dbReference>
<evidence type="ECO:0000256" key="4">
    <source>
        <dbReference type="ARBA" id="ARBA00022692"/>
    </source>
</evidence>
<keyword evidence="6" id="KW-0677">Repeat</keyword>